<gene>
    <name evidence="1" type="ORF">Poly41_67780</name>
</gene>
<dbReference type="EMBL" id="SJPV01000025">
    <property type="protein sequence ID" value="TWU28987.1"/>
    <property type="molecule type" value="Genomic_DNA"/>
</dbReference>
<name>A0A5C6CZR3_9BACT</name>
<keyword evidence="2" id="KW-1185">Reference proteome</keyword>
<comment type="caution">
    <text evidence="1">The sequence shown here is derived from an EMBL/GenBank/DDBJ whole genome shotgun (WGS) entry which is preliminary data.</text>
</comment>
<reference evidence="1 2" key="1">
    <citation type="submission" date="2019-02" db="EMBL/GenBank/DDBJ databases">
        <title>Deep-cultivation of Planctomycetes and their phenomic and genomic characterization uncovers novel biology.</title>
        <authorList>
            <person name="Wiegand S."/>
            <person name="Jogler M."/>
            <person name="Boedeker C."/>
            <person name="Pinto D."/>
            <person name="Vollmers J."/>
            <person name="Rivas-Marin E."/>
            <person name="Kohn T."/>
            <person name="Peeters S.H."/>
            <person name="Heuer A."/>
            <person name="Rast P."/>
            <person name="Oberbeckmann S."/>
            <person name="Bunk B."/>
            <person name="Jeske O."/>
            <person name="Meyerdierks A."/>
            <person name="Storesund J.E."/>
            <person name="Kallscheuer N."/>
            <person name="Luecker S."/>
            <person name="Lage O.M."/>
            <person name="Pohl T."/>
            <person name="Merkel B.J."/>
            <person name="Hornburger P."/>
            <person name="Mueller R.-W."/>
            <person name="Bruemmer F."/>
            <person name="Labrenz M."/>
            <person name="Spormann A.M."/>
            <person name="Op Den Camp H."/>
            <person name="Overmann J."/>
            <person name="Amann R."/>
            <person name="Jetten M.S.M."/>
            <person name="Mascher T."/>
            <person name="Medema M.H."/>
            <person name="Devos D.P."/>
            <person name="Kaster A.-K."/>
            <person name="Ovreas L."/>
            <person name="Rohde M."/>
            <person name="Galperin M.Y."/>
            <person name="Jogler C."/>
        </authorList>
    </citation>
    <scope>NUCLEOTIDE SEQUENCE [LARGE SCALE GENOMIC DNA]</scope>
    <source>
        <strain evidence="1 2">Poly41</strain>
    </source>
</reference>
<protein>
    <submittedName>
        <fullName evidence="1">Uncharacterized protein</fullName>
    </submittedName>
</protein>
<organism evidence="1 2">
    <name type="scientific">Novipirellula artificiosorum</name>
    <dbReference type="NCBI Taxonomy" id="2528016"/>
    <lineage>
        <taxon>Bacteria</taxon>
        <taxon>Pseudomonadati</taxon>
        <taxon>Planctomycetota</taxon>
        <taxon>Planctomycetia</taxon>
        <taxon>Pirellulales</taxon>
        <taxon>Pirellulaceae</taxon>
        <taxon>Novipirellula</taxon>
    </lineage>
</organism>
<evidence type="ECO:0000313" key="2">
    <source>
        <dbReference type="Proteomes" id="UP000319143"/>
    </source>
</evidence>
<dbReference type="AlphaFoldDB" id="A0A5C6CZR3"/>
<proteinExistence type="predicted"/>
<dbReference type="Proteomes" id="UP000319143">
    <property type="component" value="Unassembled WGS sequence"/>
</dbReference>
<accession>A0A5C6CZR3</accession>
<sequence>MSDRYEPPSVLKDVLYGVSPHLQLSIASEFVGTWNQHLKFTGHHRSCLLVPDDRVSLPSARFFWDNSFLFSFDVDDTYQLAIVLNRWLGDNAMPSALRKEFPWLEIGTLADYYEQGRPVEGEFLQSWDEMLNEFYGLPAELVEGHFAVNACRLLTAMRSRGYDRRLRAGQSLWTLILSRSRRHGLREEQQAIAFMFHEEDNGMDVARGTCRDVFQAMHEERDDNIVRMTTVTLNTEIVAMLDQLVCVEID</sequence>
<dbReference type="RefSeq" id="WP_146531438.1">
    <property type="nucleotide sequence ID" value="NZ_SJPV01000025.1"/>
</dbReference>
<evidence type="ECO:0000313" key="1">
    <source>
        <dbReference type="EMBL" id="TWU28987.1"/>
    </source>
</evidence>
<dbReference type="OrthoDB" id="513635at2"/>